<dbReference type="Proteomes" id="UP000178797">
    <property type="component" value="Unassembled WGS sequence"/>
</dbReference>
<evidence type="ECO:0000256" key="11">
    <source>
        <dbReference type="HAMAP-Rule" id="MF_00004"/>
    </source>
</evidence>
<dbReference type="PANTHER" id="PTHR32315">
    <property type="entry name" value="ADENINE PHOSPHORIBOSYLTRANSFERASE"/>
    <property type="match status" value="1"/>
</dbReference>
<comment type="catalytic activity">
    <reaction evidence="1 11">
        <text>AMP + diphosphate = 5-phospho-alpha-D-ribose 1-diphosphate + adenine</text>
        <dbReference type="Rhea" id="RHEA:16609"/>
        <dbReference type="ChEBI" id="CHEBI:16708"/>
        <dbReference type="ChEBI" id="CHEBI:33019"/>
        <dbReference type="ChEBI" id="CHEBI:58017"/>
        <dbReference type="ChEBI" id="CHEBI:456215"/>
        <dbReference type="EC" id="2.4.2.7"/>
    </reaction>
</comment>
<reference evidence="13 14" key="1">
    <citation type="journal article" date="2016" name="Nat. Commun.">
        <title>Thousands of microbial genomes shed light on interconnected biogeochemical processes in an aquifer system.</title>
        <authorList>
            <person name="Anantharaman K."/>
            <person name="Brown C.T."/>
            <person name="Hug L.A."/>
            <person name="Sharon I."/>
            <person name="Castelle C.J."/>
            <person name="Probst A.J."/>
            <person name="Thomas B.C."/>
            <person name="Singh A."/>
            <person name="Wilkins M.J."/>
            <person name="Karaoz U."/>
            <person name="Brodie E.L."/>
            <person name="Williams K.H."/>
            <person name="Hubbard S.S."/>
            <person name="Banfield J.F."/>
        </authorList>
    </citation>
    <scope>NUCLEOTIDE SEQUENCE [LARGE SCALE GENOMIC DNA]</scope>
</reference>
<feature type="domain" description="Phosphoribosyltransferase" evidence="12">
    <location>
        <begin position="33"/>
        <end position="153"/>
    </location>
</feature>
<dbReference type="NCBIfam" id="NF002634">
    <property type="entry name" value="PRK02304.1-3"/>
    <property type="match status" value="1"/>
</dbReference>
<dbReference type="UniPathway" id="UPA00588">
    <property type="reaction ID" value="UER00646"/>
</dbReference>
<dbReference type="NCBIfam" id="NF002636">
    <property type="entry name" value="PRK02304.1-5"/>
    <property type="match status" value="1"/>
</dbReference>
<organism evidence="13 14">
    <name type="scientific">Candidatus Schekmanbacteria bacterium RBG_16_38_10</name>
    <dbReference type="NCBI Taxonomy" id="1817879"/>
    <lineage>
        <taxon>Bacteria</taxon>
        <taxon>Candidatus Schekmaniibacteriota</taxon>
    </lineage>
</organism>
<keyword evidence="7 11" id="KW-0963">Cytoplasm</keyword>
<evidence type="ECO:0000256" key="1">
    <source>
        <dbReference type="ARBA" id="ARBA00000868"/>
    </source>
</evidence>
<dbReference type="HAMAP" id="MF_00004">
    <property type="entry name" value="Aden_phosphoribosyltr"/>
    <property type="match status" value="1"/>
</dbReference>
<evidence type="ECO:0000259" key="12">
    <source>
        <dbReference type="Pfam" id="PF00156"/>
    </source>
</evidence>
<dbReference type="Gene3D" id="3.40.50.2020">
    <property type="match status" value="1"/>
</dbReference>
<evidence type="ECO:0000256" key="2">
    <source>
        <dbReference type="ARBA" id="ARBA00003968"/>
    </source>
</evidence>
<sequence>MSLSNKLRTLIRDVPDFPKKGIIFKDITPLLKDAEALKAVADVIANRFSQDKIDVVAGIESRGFIIGAPVAIKLGVGFVPIRKKGKLPYKKIGQEYLLEYGTDSIEIHEDAIAKGERVLVVDDLLATGGTALATAKLVEKLGGVVVSFAVIVELGFLNGAEKIVPHNVFSLINYSEP</sequence>
<dbReference type="InterPro" id="IPR029057">
    <property type="entry name" value="PRTase-like"/>
</dbReference>
<dbReference type="Pfam" id="PF00156">
    <property type="entry name" value="Pribosyltran"/>
    <property type="match status" value="1"/>
</dbReference>
<dbReference type="SUPFAM" id="SSF53271">
    <property type="entry name" value="PRTase-like"/>
    <property type="match status" value="1"/>
</dbReference>
<dbReference type="EMBL" id="MGDE01000091">
    <property type="protein sequence ID" value="OGL46369.1"/>
    <property type="molecule type" value="Genomic_DNA"/>
</dbReference>
<comment type="pathway">
    <text evidence="4 11">Purine metabolism; AMP biosynthesis via salvage pathway; AMP from adenine: step 1/1.</text>
</comment>
<dbReference type="PANTHER" id="PTHR32315:SF3">
    <property type="entry name" value="ADENINE PHOSPHORIBOSYLTRANSFERASE"/>
    <property type="match status" value="1"/>
</dbReference>
<dbReference type="GO" id="GO:0016208">
    <property type="term" value="F:AMP binding"/>
    <property type="evidence" value="ECO:0007669"/>
    <property type="project" value="TreeGrafter"/>
</dbReference>
<evidence type="ECO:0000256" key="3">
    <source>
        <dbReference type="ARBA" id="ARBA00004496"/>
    </source>
</evidence>
<evidence type="ECO:0000313" key="14">
    <source>
        <dbReference type="Proteomes" id="UP000178797"/>
    </source>
</evidence>
<comment type="subcellular location">
    <subcellularLocation>
        <location evidence="3 11">Cytoplasm</location>
    </subcellularLocation>
</comment>
<dbReference type="FunFam" id="3.40.50.2020:FF:000021">
    <property type="entry name" value="Adenine phosphoribosyltransferase"/>
    <property type="match status" value="1"/>
</dbReference>
<name>A0A1F7RXU0_9BACT</name>
<evidence type="ECO:0000313" key="13">
    <source>
        <dbReference type="EMBL" id="OGL46369.1"/>
    </source>
</evidence>
<comment type="similarity">
    <text evidence="5 11">Belongs to the purine/pyrimidine phosphoribosyltransferase family.</text>
</comment>
<dbReference type="InterPro" id="IPR000836">
    <property type="entry name" value="PRTase_dom"/>
</dbReference>
<dbReference type="NCBIfam" id="TIGR01090">
    <property type="entry name" value="apt"/>
    <property type="match status" value="1"/>
</dbReference>
<dbReference type="GO" id="GO:0006168">
    <property type="term" value="P:adenine salvage"/>
    <property type="evidence" value="ECO:0007669"/>
    <property type="project" value="InterPro"/>
</dbReference>
<dbReference type="AlphaFoldDB" id="A0A1F7RXU0"/>
<comment type="subunit">
    <text evidence="11">Homodimer.</text>
</comment>
<dbReference type="GO" id="GO:0002055">
    <property type="term" value="F:adenine binding"/>
    <property type="evidence" value="ECO:0007669"/>
    <property type="project" value="TreeGrafter"/>
</dbReference>
<accession>A0A1F7RXU0</accession>
<gene>
    <name evidence="11" type="primary">apt</name>
    <name evidence="13" type="ORF">A2W05_01570</name>
</gene>
<evidence type="ECO:0000256" key="9">
    <source>
        <dbReference type="ARBA" id="ARBA00022679"/>
    </source>
</evidence>
<comment type="function">
    <text evidence="2 11">Catalyzes a salvage reaction resulting in the formation of AMP, that is energically less costly than de novo synthesis.</text>
</comment>
<dbReference type="GO" id="GO:0005737">
    <property type="term" value="C:cytoplasm"/>
    <property type="evidence" value="ECO:0007669"/>
    <property type="project" value="UniProtKB-SubCell"/>
</dbReference>
<evidence type="ECO:0000256" key="4">
    <source>
        <dbReference type="ARBA" id="ARBA00004659"/>
    </source>
</evidence>
<evidence type="ECO:0000256" key="7">
    <source>
        <dbReference type="ARBA" id="ARBA00022490"/>
    </source>
</evidence>
<keyword evidence="10 11" id="KW-0660">Purine salvage</keyword>
<evidence type="ECO:0000256" key="10">
    <source>
        <dbReference type="ARBA" id="ARBA00022726"/>
    </source>
</evidence>
<dbReference type="InterPro" id="IPR005764">
    <property type="entry name" value="Ade_phspho_trans"/>
</dbReference>
<dbReference type="EC" id="2.4.2.7" evidence="6 11"/>
<comment type="caution">
    <text evidence="13">The sequence shown here is derived from an EMBL/GenBank/DDBJ whole genome shotgun (WGS) entry which is preliminary data.</text>
</comment>
<keyword evidence="8 11" id="KW-0328">Glycosyltransferase</keyword>
<evidence type="ECO:0000256" key="8">
    <source>
        <dbReference type="ARBA" id="ARBA00022676"/>
    </source>
</evidence>
<evidence type="ECO:0000256" key="5">
    <source>
        <dbReference type="ARBA" id="ARBA00008391"/>
    </source>
</evidence>
<evidence type="ECO:0000256" key="6">
    <source>
        <dbReference type="ARBA" id="ARBA00011893"/>
    </source>
</evidence>
<protein>
    <recommendedName>
        <fullName evidence="6 11">Adenine phosphoribosyltransferase</fullName>
        <shortName evidence="11">APRT</shortName>
        <ecNumber evidence="6 11">2.4.2.7</ecNumber>
    </recommendedName>
</protein>
<proteinExistence type="inferred from homology"/>
<dbReference type="GO" id="GO:0006166">
    <property type="term" value="P:purine ribonucleoside salvage"/>
    <property type="evidence" value="ECO:0007669"/>
    <property type="project" value="UniProtKB-UniRule"/>
</dbReference>
<dbReference type="InterPro" id="IPR050054">
    <property type="entry name" value="UPRTase/APRTase"/>
</dbReference>
<dbReference type="GO" id="GO:0003999">
    <property type="term" value="F:adenine phosphoribosyltransferase activity"/>
    <property type="evidence" value="ECO:0007669"/>
    <property type="project" value="UniProtKB-UniRule"/>
</dbReference>
<keyword evidence="9 11" id="KW-0808">Transferase</keyword>
<dbReference type="CDD" id="cd06223">
    <property type="entry name" value="PRTases_typeI"/>
    <property type="match status" value="1"/>
</dbReference>
<dbReference type="GO" id="GO:0044209">
    <property type="term" value="P:AMP salvage"/>
    <property type="evidence" value="ECO:0007669"/>
    <property type="project" value="UniProtKB-UniRule"/>
</dbReference>